<comment type="subunit">
    <text evidence="3">Monomer.</text>
</comment>
<dbReference type="Pfam" id="PF00561">
    <property type="entry name" value="Abhydrolase_1"/>
    <property type="match status" value="1"/>
</dbReference>
<gene>
    <name evidence="3 5" type="primary">menH</name>
    <name evidence="5" type="ORF">MACH08_27750</name>
</gene>
<dbReference type="PANTHER" id="PTHR42916">
    <property type="entry name" value="2-SUCCINYL-5-ENOLPYRUVYL-6-HYDROXY-3-CYCLOHEXENE-1-CARBOXYLATE SYNTHASE"/>
    <property type="match status" value="1"/>
</dbReference>
<comment type="catalytic activity">
    <reaction evidence="3">
        <text>5-enolpyruvoyl-6-hydroxy-2-succinyl-cyclohex-3-ene-1-carboxylate = (1R,6R)-6-hydroxy-2-succinyl-cyclohexa-2,4-diene-1-carboxylate + pyruvate</text>
        <dbReference type="Rhea" id="RHEA:25597"/>
        <dbReference type="ChEBI" id="CHEBI:15361"/>
        <dbReference type="ChEBI" id="CHEBI:58689"/>
        <dbReference type="ChEBI" id="CHEBI:58818"/>
        <dbReference type="EC" id="4.2.99.20"/>
    </reaction>
</comment>
<dbReference type="InterPro" id="IPR022485">
    <property type="entry name" value="SHCHC_synthase_MenH"/>
</dbReference>
<feature type="domain" description="AB hydrolase-1" evidence="4">
    <location>
        <begin position="18"/>
        <end position="249"/>
    </location>
</feature>
<dbReference type="HAMAP" id="MF_01660">
    <property type="entry name" value="MenH"/>
    <property type="match status" value="1"/>
</dbReference>
<name>A0ABQ5TKZ5_9BACI</name>
<sequence length="267" mass="30506">MSLEDNELYYEIVGDGEPIVMLHGFTGTRHTWGSLKTFLSDYQLILFDLPGHGRSKGYSLTSMKACCKQLRKQLNKMNIMKFHLVGYSMGGRTAIHFANEFPHMVQSLILESASPGLSSELEQSQRQQNDKNLANYILQNGIEEFVNYWQDIPLFLSQKELSEEKQQQIRNERLSHQPEGLVHSLHSMGTGAQPSFWNDLEQMIMKVLLVVGEKDSKFVKINNKMREKLPNAELTVCKNVGHAVHVENPQIFGKIVEEFLNRNPIAT</sequence>
<evidence type="ECO:0000259" key="4">
    <source>
        <dbReference type="Pfam" id="PF00561"/>
    </source>
</evidence>
<protein>
    <recommendedName>
        <fullName evidence="3">Putative 2-succinyl-6-hydroxy-2,4-cyclohexadiene-1-carboxylate synthase</fullName>
        <shortName evidence="3">SHCHC synthase</shortName>
        <ecNumber evidence="3">4.2.99.20</ecNumber>
    </recommendedName>
</protein>
<evidence type="ECO:0000256" key="3">
    <source>
        <dbReference type="HAMAP-Rule" id="MF_01660"/>
    </source>
</evidence>
<dbReference type="RefSeq" id="WP_260049543.1">
    <property type="nucleotide sequence ID" value="NZ_BSKO01000001.1"/>
</dbReference>
<comment type="caution">
    <text evidence="5">The sequence shown here is derived from an EMBL/GenBank/DDBJ whole genome shotgun (WGS) entry which is preliminary data.</text>
</comment>
<dbReference type="Gene3D" id="3.40.50.1820">
    <property type="entry name" value="alpha/beta hydrolase"/>
    <property type="match status" value="1"/>
</dbReference>
<dbReference type="SUPFAM" id="SSF53474">
    <property type="entry name" value="alpha/beta-Hydrolases"/>
    <property type="match status" value="1"/>
</dbReference>
<evidence type="ECO:0000256" key="2">
    <source>
        <dbReference type="ARBA" id="ARBA00023239"/>
    </source>
</evidence>
<keyword evidence="6" id="KW-1185">Reference proteome</keyword>
<dbReference type="EC" id="4.2.99.20" evidence="3"/>
<dbReference type="PRINTS" id="PR00111">
    <property type="entry name" value="ABHYDROLASE"/>
</dbReference>
<dbReference type="Proteomes" id="UP001275436">
    <property type="component" value="Unassembled WGS sequence"/>
</dbReference>
<keyword evidence="1 3" id="KW-0474">Menaquinone biosynthesis</keyword>
<dbReference type="PANTHER" id="PTHR42916:SF1">
    <property type="entry name" value="PROTEIN PHYLLO, CHLOROPLASTIC"/>
    <property type="match status" value="1"/>
</dbReference>
<evidence type="ECO:0000313" key="5">
    <source>
        <dbReference type="EMBL" id="GLO66991.1"/>
    </source>
</evidence>
<evidence type="ECO:0000313" key="6">
    <source>
        <dbReference type="Proteomes" id="UP001275436"/>
    </source>
</evidence>
<keyword evidence="2 3" id="KW-0456">Lyase</keyword>
<reference evidence="5 6" key="1">
    <citation type="submission" date="2023-02" db="EMBL/GenBank/DDBJ databases">
        <title>Oceanobacillus kimchii IFOP_LL358 isolated form Alexandrium catenella lab strain.</title>
        <authorList>
            <person name="Gajardo G."/>
            <person name="Ueki S."/>
            <person name="Maruyama F."/>
        </authorList>
    </citation>
    <scope>NUCLEOTIDE SEQUENCE [LARGE SCALE GENOMIC DNA]</scope>
    <source>
        <strain evidence="5 6">IFOP_LL358</strain>
    </source>
</reference>
<evidence type="ECO:0000256" key="1">
    <source>
        <dbReference type="ARBA" id="ARBA00022428"/>
    </source>
</evidence>
<comment type="similarity">
    <text evidence="3">Belongs to the AB hydrolase superfamily. MenH family.</text>
</comment>
<dbReference type="EMBL" id="BSKO01000001">
    <property type="protein sequence ID" value="GLO66991.1"/>
    <property type="molecule type" value="Genomic_DNA"/>
</dbReference>
<comment type="function">
    <text evidence="3">Catalyzes a proton abstraction reaction that results in 2,5-elimination of pyruvate from 2-succinyl-5-enolpyruvyl-6-hydroxy-3-cyclohexene-1-carboxylate (SEPHCHC) and the formation of 2-succinyl-6-hydroxy-2,4-cyclohexadiene-1-carboxylate (SHCHC).</text>
</comment>
<proteinExistence type="inferred from homology"/>
<dbReference type="InterPro" id="IPR000073">
    <property type="entry name" value="AB_hydrolase_1"/>
</dbReference>
<accession>A0ABQ5TKZ5</accession>
<comment type="pathway">
    <text evidence="3">Quinol/quinone metabolism; menaquinone biosynthesis.</text>
</comment>
<dbReference type="NCBIfam" id="TIGR03695">
    <property type="entry name" value="menH_SHCHC"/>
    <property type="match status" value="1"/>
</dbReference>
<organism evidence="5 6">
    <name type="scientific">Oceanobacillus kimchii</name>
    <dbReference type="NCBI Taxonomy" id="746691"/>
    <lineage>
        <taxon>Bacteria</taxon>
        <taxon>Bacillati</taxon>
        <taxon>Bacillota</taxon>
        <taxon>Bacilli</taxon>
        <taxon>Bacillales</taxon>
        <taxon>Bacillaceae</taxon>
        <taxon>Oceanobacillus</taxon>
    </lineage>
</organism>
<comment type="pathway">
    <text evidence="3">Quinol/quinone metabolism; 1,4-dihydroxy-2-naphthoate biosynthesis; 1,4-dihydroxy-2-naphthoate from chorismate: step 3/7.</text>
</comment>
<dbReference type="InterPro" id="IPR029058">
    <property type="entry name" value="AB_hydrolase_fold"/>
</dbReference>